<evidence type="ECO:0000313" key="4">
    <source>
        <dbReference type="EMBL" id="GJM62609.1"/>
    </source>
</evidence>
<keyword evidence="2" id="KW-0812">Transmembrane</keyword>
<dbReference type="SMART" id="SM00065">
    <property type="entry name" value="GAF"/>
    <property type="match status" value="1"/>
</dbReference>
<dbReference type="InterPro" id="IPR003660">
    <property type="entry name" value="HAMP_dom"/>
</dbReference>
<feature type="transmembrane region" description="Helical" evidence="2">
    <location>
        <begin position="12"/>
        <end position="34"/>
    </location>
</feature>
<feature type="domain" description="HAMP" evidence="3">
    <location>
        <begin position="204"/>
        <end position="255"/>
    </location>
</feature>
<feature type="coiled-coil region" evidence="1">
    <location>
        <begin position="466"/>
        <end position="518"/>
    </location>
</feature>
<dbReference type="Gene3D" id="3.30.450.40">
    <property type="match status" value="1"/>
</dbReference>
<evidence type="ECO:0000313" key="5">
    <source>
        <dbReference type="Proteomes" id="UP001310022"/>
    </source>
</evidence>
<reference evidence="4 5" key="1">
    <citation type="submission" date="2021-12" db="EMBL/GenBank/DDBJ databases">
        <title>Genome sequencing of bacteria with rrn-lacking chromosome and rrn-plasmid.</title>
        <authorList>
            <person name="Anda M."/>
            <person name="Iwasaki W."/>
        </authorList>
    </citation>
    <scope>NUCLEOTIDE SEQUENCE [LARGE SCALE GENOMIC DNA]</scope>
    <source>
        <strain evidence="4 5">NBRC 15940</strain>
    </source>
</reference>
<dbReference type="GO" id="GO:0016020">
    <property type="term" value="C:membrane"/>
    <property type="evidence" value="ECO:0007669"/>
    <property type="project" value="InterPro"/>
</dbReference>
<dbReference type="InterPro" id="IPR029016">
    <property type="entry name" value="GAF-like_dom_sf"/>
</dbReference>
<sequence>MDLQKRSLKSAFIQLNIVILIFGVTILLGAFWYLGDVMDSNDRYVAFGEPIEYTAKVVKSDAMEVVNLLYGLSVKDDAEKIQVIKDRLYSIEGHIKGFEEKRTLGLDPQFDPIVLSIQRDFKALNEVVLKGAELRDPNFIEEQVVPKMNQFGNHINDLSGKNWEVYGSRQSKIFAGFGRFQIGMIASLVIFLSVIFLFVWQLSKRIVRYLHALETEIVSLSKGNLPKPLKEHGNELDTIVRAVNVLNTNLRQVKEFALEVGERNFTTKISVFEDKGEMGESLIAMRDSLKRVAAEEQIRNWQTEGVAKFESLIRELNKNIDLLADEFVRALCKYIGANQAFVFVAEENEKGDIEYLKLRAAYAFDRKKYVEKEVYPGNGLVGQCYLEQAPIFLSEIPQNYLKITSGLGDASPSNILLQPMIFNDRVEGILELATFTPLTEAQRSFIARICESMASAISTARTNERTQKILKESQLLTEQLRAQEEELRQNSEELLATQEGMSRRIEELEQQLQATERAPVME</sequence>
<keyword evidence="1" id="KW-0175">Coiled coil</keyword>
<dbReference type="GO" id="GO:0007165">
    <property type="term" value="P:signal transduction"/>
    <property type="evidence" value="ECO:0007669"/>
    <property type="project" value="InterPro"/>
</dbReference>
<evidence type="ECO:0000259" key="3">
    <source>
        <dbReference type="PROSITE" id="PS50885"/>
    </source>
</evidence>
<comment type="caution">
    <text evidence="4">The sequence shown here is derived from an EMBL/GenBank/DDBJ whole genome shotgun (WGS) entry which is preliminary data.</text>
</comment>
<dbReference type="PROSITE" id="PS50885">
    <property type="entry name" value="HAMP"/>
    <property type="match status" value="1"/>
</dbReference>
<keyword evidence="2" id="KW-0472">Membrane</keyword>
<feature type="transmembrane region" description="Helical" evidence="2">
    <location>
        <begin position="180"/>
        <end position="200"/>
    </location>
</feature>
<accession>A0AAN4VYY1</accession>
<keyword evidence="5" id="KW-1185">Reference proteome</keyword>
<dbReference type="AlphaFoldDB" id="A0AAN4VYY1"/>
<dbReference type="Proteomes" id="UP001310022">
    <property type="component" value="Unassembled WGS sequence"/>
</dbReference>
<dbReference type="InterPro" id="IPR003018">
    <property type="entry name" value="GAF"/>
</dbReference>
<organism evidence="4 5">
    <name type="scientific">Persicobacter diffluens</name>
    <dbReference type="NCBI Taxonomy" id="981"/>
    <lineage>
        <taxon>Bacteria</taxon>
        <taxon>Pseudomonadati</taxon>
        <taxon>Bacteroidota</taxon>
        <taxon>Cytophagia</taxon>
        <taxon>Cytophagales</taxon>
        <taxon>Persicobacteraceae</taxon>
        <taxon>Persicobacter</taxon>
    </lineage>
</organism>
<dbReference type="SUPFAM" id="SSF55781">
    <property type="entry name" value="GAF domain-like"/>
    <property type="match status" value="1"/>
</dbReference>
<protein>
    <recommendedName>
        <fullName evidence="3">HAMP domain-containing protein</fullName>
    </recommendedName>
</protein>
<dbReference type="Pfam" id="PF13185">
    <property type="entry name" value="GAF_2"/>
    <property type="match status" value="1"/>
</dbReference>
<gene>
    <name evidence="4" type="ORF">PEDI_31610</name>
</gene>
<name>A0AAN4VYY1_9BACT</name>
<dbReference type="RefSeq" id="WP_338237865.1">
    <property type="nucleotide sequence ID" value="NZ_BQKE01000002.1"/>
</dbReference>
<evidence type="ECO:0000256" key="2">
    <source>
        <dbReference type="SAM" id="Phobius"/>
    </source>
</evidence>
<dbReference type="Gene3D" id="6.10.340.10">
    <property type="match status" value="1"/>
</dbReference>
<keyword evidence="2" id="KW-1133">Transmembrane helix</keyword>
<dbReference type="EMBL" id="BQKE01000002">
    <property type="protein sequence ID" value="GJM62609.1"/>
    <property type="molecule type" value="Genomic_DNA"/>
</dbReference>
<evidence type="ECO:0000256" key="1">
    <source>
        <dbReference type="SAM" id="Coils"/>
    </source>
</evidence>
<proteinExistence type="predicted"/>